<dbReference type="InterPro" id="IPR023393">
    <property type="entry name" value="START-like_dom_sf"/>
</dbReference>
<protein>
    <recommendedName>
        <fullName evidence="2">Activator of Hsp90 ATPase homologue 1/2-like C-terminal domain-containing protein</fullName>
    </recommendedName>
</protein>
<proteinExistence type="inferred from homology"/>
<organism evidence="3">
    <name type="scientific">uncultured bacterium</name>
    <name type="common">gcode 4</name>
    <dbReference type="NCBI Taxonomy" id="1234023"/>
    <lineage>
        <taxon>Bacteria</taxon>
        <taxon>environmental samples</taxon>
    </lineage>
</organism>
<dbReference type="SUPFAM" id="SSF55961">
    <property type="entry name" value="Bet v1-like"/>
    <property type="match status" value="1"/>
</dbReference>
<dbReference type="Pfam" id="PF08327">
    <property type="entry name" value="AHSA1"/>
    <property type="match status" value="1"/>
</dbReference>
<feature type="domain" description="Activator of Hsp90 ATPase homologue 1/2-like C-terminal" evidence="2">
    <location>
        <begin position="13"/>
        <end position="144"/>
    </location>
</feature>
<accession>K2GHM8</accession>
<name>K2GHM8_9BACT</name>
<comment type="caution">
    <text evidence="3">The sequence shown here is derived from an EMBL/GenBank/DDBJ whole genome shotgun (WGS) entry which is preliminary data.</text>
</comment>
<evidence type="ECO:0000256" key="1">
    <source>
        <dbReference type="ARBA" id="ARBA00006817"/>
    </source>
</evidence>
<evidence type="ECO:0000259" key="2">
    <source>
        <dbReference type="Pfam" id="PF08327"/>
    </source>
</evidence>
<gene>
    <name evidence="3" type="ORF">ACD_2C00071G0003</name>
</gene>
<comment type="similarity">
    <text evidence="1">Belongs to the AHA1 family.</text>
</comment>
<sequence>MARLFIDKKVEINAPPAMVWDVLTKSEYTNQWAKEFWWNMTVVSDWKLGSPVLWKNPEWKVEVEGNVTMVNPWVFLRFTVFDVSTWRIEVSDDDGITFELEDRGDKTLLHLTHGDFSVMDEGQKFYDMTLESWESVLPKIKELSEM</sequence>
<dbReference type="AlphaFoldDB" id="K2GHM8"/>
<evidence type="ECO:0000313" key="3">
    <source>
        <dbReference type="EMBL" id="EKE29964.1"/>
    </source>
</evidence>
<dbReference type="Gene3D" id="3.30.530.20">
    <property type="match status" value="1"/>
</dbReference>
<reference evidence="3" key="1">
    <citation type="journal article" date="2012" name="Science">
        <title>Fermentation, hydrogen, and sulfur metabolism in multiple uncultivated bacterial phyla.</title>
        <authorList>
            <person name="Wrighton K.C."/>
            <person name="Thomas B.C."/>
            <person name="Sharon I."/>
            <person name="Miller C.S."/>
            <person name="Castelle C.J."/>
            <person name="VerBerkmoes N.C."/>
            <person name="Wilkins M.J."/>
            <person name="Hettich R.L."/>
            <person name="Lipton M.S."/>
            <person name="Williams K.H."/>
            <person name="Long P.E."/>
            <person name="Banfield J.F."/>
        </authorList>
    </citation>
    <scope>NUCLEOTIDE SEQUENCE [LARGE SCALE GENOMIC DNA]</scope>
</reference>
<dbReference type="EMBL" id="AMFJ01000071">
    <property type="protein sequence ID" value="EKE29964.1"/>
    <property type="molecule type" value="Genomic_DNA"/>
</dbReference>
<dbReference type="InterPro" id="IPR013538">
    <property type="entry name" value="ASHA1/2-like_C"/>
</dbReference>